<gene>
    <name evidence="1" type="ORF">GPUH_LOCUS9708</name>
</gene>
<organism evidence="1 2">
    <name type="scientific">Gongylonema pulchrum</name>
    <dbReference type="NCBI Taxonomy" id="637853"/>
    <lineage>
        <taxon>Eukaryota</taxon>
        <taxon>Metazoa</taxon>
        <taxon>Ecdysozoa</taxon>
        <taxon>Nematoda</taxon>
        <taxon>Chromadorea</taxon>
        <taxon>Rhabditida</taxon>
        <taxon>Spirurina</taxon>
        <taxon>Spiruromorpha</taxon>
        <taxon>Spiruroidea</taxon>
        <taxon>Gongylonematidae</taxon>
        <taxon>Gongylonema</taxon>
    </lineage>
</organism>
<dbReference type="AlphaFoldDB" id="A0A3P6T1B2"/>
<dbReference type="EMBL" id="UYRT01033181">
    <property type="protein sequence ID" value="VDK76343.1"/>
    <property type="molecule type" value="Genomic_DNA"/>
</dbReference>
<proteinExistence type="predicted"/>
<keyword evidence="2" id="KW-1185">Reference proteome</keyword>
<reference evidence="1 2" key="1">
    <citation type="submission" date="2018-11" db="EMBL/GenBank/DDBJ databases">
        <authorList>
            <consortium name="Pathogen Informatics"/>
        </authorList>
    </citation>
    <scope>NUCLEOTIDE SEQUENCE [LARGE SCALE GENOMIC DNA]</scope>
</reference>
<name>A0A3P6T1B2_9BILA</name>
<dbReference type="Proteomes" id="UP000271098">
    <property type="component" value="Unassembled WGS sequence"/>
</dbReference>
<sequence>MQNFGFEKIHSELIRAMGVDDDDDILRGYIELSAKLISFFPYLQRVNLVGNHGSDPDDHKQLHAKRLFLIR</sequence>
<accession>A0A3P6T1B2</accession>
<evidence type="ECO:0000313" key="1">
    <source>
        <dbReference type="EMBL" id="VDK76343.1"/>
    </source>
</evidence>
<protein>
    <submittedName>
        <fullName evidence="1">Uncharacterized protein</fullName>
    </submittedName>
</protein>
<evidence type="ECO:0000313" key="2">
    <source>
        <dbReference type="Proteomes" id="UP000271098"/>
    </source>
</evidence>